<sequence>MLGTLRIPIRYGDRFIAAAVARASSSPSQRRPISSTCRLDDGWFDKVKGVFTGNKDSGSPQESFTLVHFAEELKKARMMGKFKEFMVGRSSEATFVEAFEKSEAIIRYLGSIDPTGENLQTNQKQDAAKNCNCTIADVENALAKFTWAKQAKEKIEKLQEEGKPMPTSFAELQKLMGTTPLDLARSNLAKSGQISAVGKTREKTLHAQAQWITLARVDLIAPHQIAIPPRKM</sequence>
<organism evidence="1 2">
    <name type="scientific">Acorus gramineus</name>
    <name type="common">Dwarf sweet flag</name>
    <dbReference type="NCBI Taxonomy" id="55184"/>
    <lineage>
        <taxon>Eukaryota</taxon>
        <taxon>Viridiplantae</taxon>
        <taxon>Streptophyta</taxon>
        <taxon>Embryophyta</taxon>
        <taxon>Tracheophyta</taxon>
        <taxon>Spermatophyta</taxon>
        <taxon>Magnoliopsida</taxon>
        <taxon>Liliopsida</taxon>
        <taxon>Acoraceae</taxon>
        <taxon>Acorus</taxon>
    </lineage>
</organism>
<dbReference type="PANTHER" id="PTHR36750:SF1">
    <property type="entry name" value="SEC-C MOTIF PROTEIN"/>
    <property type="match status" value="1"/>
</dbReference>
<reference evidence="1" key="2">
    <citation type="submission" date="2023-06" db="EMBL/GenBank/DDBJ databases">
        <authorList>
            <person name="Ma L."/>
            <person name="Liu K.-W."/>
            <person name="Li Z."/>
            <person name="Hsiao Y.-Y."/>
            <person name="Qi Y."/>
            <person name="Fu T."/>
            <person name="Tang G."/>
            <person name="Zhang D."/>
            <person name="Sun W.-H."/>
            <person name="Liu D.-K."/>
            <person name="Li Y."/>
            <person name="Chen G.-Z."/>
            <person name="Liu X.-D."/>
            <person name="Liao X.-Y."/>
            <person name="Jiang Y.-T."/>
            <person name="Yu X."/>
            <person name="Hao Y."/>
            <person name="Huang J."/>
            <person name="Zhao X.-W."/>
            <person name="Ke S."/>
            <person name="Chen Y.-Y."/>
            <person name="Wu W.-L."/>
            <person name="Hsu J.-L."/>
            <person name="Lin Y.-F."/>
            <person name="Huang M.-D."/>
            <person name="Li C.-Y."/>
            <person name="Huang L."/>
            <person name="Wang Z.-W."/>
            <person name="Zhao X."/>
            <person name="Zhong W.-Y."/>
            <person name="Peng D.-H."/>
            <person name="Ahmad S."/>
            <person name="Lan S."/>
            <person name="Zhang J.-S."/>
            <person name="Tsai W.-C."/>
            <person name="Van De Peer Y."/>
            <person name="Liu Z.-J."/>
        </authorList>
    </citation>
    <scope>NUCLEOTIDE SEQUENCE</scope>
    <source>
        <strain evidence="1">SCP</strain>
        <tissue evidence="1">Leaves</tissue>
    </source>
</reference>
<proteinExistence type="predicted"/>
<reference evidence="1" key="1">
    <citation type="journal article" date="2023" name="Nat. Commun.">
        <title>Diploid and tetraploid genomes of Acorus and the evolution of monocots.</title>
        <authorList>
            <person name="Ma L."/>
            <person name="Liu K.W."/>
            <person name="Li Z."/>
            <person name="Hsiao Y.Y."/>
            <person name="Qi Y."/>
            <person name="Fu T."/>
            <person name="Tang G.D."/>
            <person name="Zhang D."/>
            <person name="Sun W.H."/>
            <person name="Liu D.K."/>
            <person name="Li Y."/>
            <person name="Chen G.Z."/>
            <person name="Liu X.D."/>
            <person name="Liao X.Y."/>
            <person name="Jiang Y.T."/>
            <person name="Yu X."/>
            <person name="Hao Y."/>
            <person name="Huang J."/>
            <person name="Zhao X.W."/>
            <person name="Ke S."/>
            <person name="Chen Y.Y."/>
            <person name="Wu W.L."/>
            <person name="Hsu J.L."/>
            <person name="Lin Y.F."/>
            <person name="Huang M.D."/>
            <person name="Li C.Y."/>
            <person name="Huang L."/>
            <person name="Wang Z.W."/>
            <person name="Zhao X."/>
            <person name="Zhong W.Y."/>
            <person name="Peng D.H."/>
            <person name="Ahmad S."/>
            <person name="Lan S."/>
            <person name="Zhang J.S."/>
            <person name="Tsai W.C."/>
            <person name="Van de Peer Y."/>
            <person name="Liu Z.J."/>
        </authorList>
    </citation>
    <scope>NUCLEOTIDE SEQUENCE</scope>
    <source>
        <strain evidence="1">SCP</strain>
    </source>
</reference>
<keyword evidence="2" id="KW-1185">Reference proteome</keyword>
<dbReference type="PANTHER" id="PTHR36750">
    <property type="entry name" value="SEC-C MOTIF PROTEIN"/>
    <property type="match status" value="1"/>
</dbReference>
<protein>
    <submittedName>
        <fullName evidence="1">Uncharacterized protein</fullName>
    </submittedName>
</protein>
<evidence type="ECO:0000313" key="1">
    <source>
        <dbReference type="EMBL" id="KAK1277501.1"/>
    </source>
</evidence>
<gene>
    <name evidence="1" type="ORF">QJS04_geneDACA003306</name>
</gene>
<dbReference type="EMBL" id="JAUJYN010000002">
    <property type="protein sequence ID" value="KAK1277501.1"/>
    <property type="molecule type" value="Genomic_DNA"/>
</dbReference>
<dbReference type="AlphaFoldDB" id="A0AAV9BMF1"/>
<comment type="caution">
    <text evidence="1">The sequence shown here is derived from an EMBL/GenBank/DDBJ whole genome shotgun (WGS) entry which is preliminary data.</text>
</comment>
<name>A0AAV9BMF1_ACOGR</name>
<dbReference type="Proteomes" id="UP001179952">
    <property type="component" value="Unassembled WGS sequence"/>
</dbReference>
<evidence type="ECO:0000313" key="2">
    <source>
        <dbReference type="Proteomes" id="UP001179952"/>
    </source>
</evidence>
<accession>A0AAV9BMF1</accession>